<dbReference type="AlphaFoldDB" id="C3XIS9"/>
<organism evidence="1 2">
    <name type="scientific">Helicobacter bilis ATCC 43879</name>
    <dbReference type="NCBI Taxonomy" id="613026"/>
    <lineage>
        <taxon>Bacteria</taxon>
        <taxon>Pseudomonadati</taxon>
        <taxon>Campylobacterota</taxon>
        <taxon>Epsilonproteobacteria</taxon>
        <taxon>Campylobacterales</taxon>
        <taxon>Helicobacteraceae</taxon>
        <taxon>Helicobacter</taxon>
    </lineage>
</organism>
<name>C3XIS9_9HELI</name>
<keyword evidence="2" id="KW-1185">Reference proteome</keyword>
<evidence type="ECO:0000313" key="1">
    <source>
        <dbReference type="EMBL" id="EEO24918.1"/>
    </source>
</evidence>
<reference evidence="1 2" key="1">
    <citation type="journal article" date="2014" name="Genome Announc.">
        <title>Draft genome sequences of six enterohepatic helicobacter species isolated from humans and one from rhesus macaques.</title>
        <authorList>
            <person name="Shen Z."/>
            <person name="Sheh A."/>
            <person name="Young S.K."/>
            <person name="Abouelliel A."/>
            <person name="Ward D.V."/>
            <person name="Earl A.M."/>
            <person name="Fox J.G."/>
        </authorList>
    </citation>
    <scope>NUCLEOTIDE SEQUENCE [LARGE SCALE GENOMIC DNA]</scope>
    <source>
        <strain evidence="1 2">ATCC 43879</strain>
    </source>
</reference>
<dbReference type="HOGENOM" id="CLU_072755_0_0_7"/>
<dbReference type="RefSeq" id="WP_005219895.1">
    <property type="nucleotide sequence ID" value="NZ_KI392039.1"/>
</dbReference>
<protein>
    <submittedName>
        <fullName evidence="1">Uncharacterized protein</fullName>
    </submittedName>
</protein>
<dbReference type="eggNOG" id="COG2931">
    <property type="taxonomic scope" value="Bacteria"/>
</dbReference>
<proteinExistence type="predicted"/>
<comment type="caution">
    <text evidence="1">The sequence shown here is derived from an EMBL/GenBank/DDBJ whole genome shotgun (WGS) entry which is preliminary data.</text>
</comment>
<dbReference type="EMBL" id="ACDN02000040">
    <property type="protein sequence ID" value="EEO24918.1"/>
    <property type="molecule type" value="Genomic_DNA"/>
</dbReference>
<gene>
    <name evidence="1" type="ORF">HRAG_01975</name>
</gene>
<evidence type="ECO:0000313" key="2">
    <source>
        <dbReference type="Proteomes" id="UP000005085"/>
    </source>
</evidence>
<dbReference type="Proteomes" id="UP000005085">
    <property type="component" value="Unassembled WGS sequence"/>
</dbReference>
<accession>C3XIS9</accession>
<dbReference type="OrthoDB" id="5328814at2"/>
<sequence>MNNKQRIKKIRDYAELAQASYFYFDLLKDSNGIPRKIYELDSKGNKIEDTSYPRGYKEIEVTLEHIVNKKYQGQEVLINLQQGDDIFTEMKNSAKEVFNFDKLNGEFGKIQAKRFFEKYDLLKHCPNTHSGFSATLFQNKETKEYTLAIRGTEFKLEQIKDLINDYYIGINNDNNGKTASKKKESY</sequence>